<organism evidence="2 3">
    <name type="scientific">Acidovorax soli</name>
    <dbReference type="NCBI Taxonomy" id="592050"/>
    <lineage>
        <taxon>Bacteria</taxon>
        <taxon>Pseudomonadati</taxon>
        <taxon>Pseudomonadota</taxon>
        <taxon>Betaproteobacteria</taxon>
        <taxon>Burkholderiales</taxon>
        <taxon>Comamonadaceae</taxon>
        <taxon>Acidovorax</taxon>
    </lineage>
</organism>
<dbReference type="EMBL" id="JACHLK010000001">
    <property type="protein sequence ID" value="MBB6557974.1"/>
    <property type="molecule type" value="Genomic_DNA"/>
</dbReference>
<dbReference type="InterPro" id="IPR014469">
    <property type="entry name" value="DUF2271"/>
</dbReference>
<name>A0A7X0PAB2_9BURK</name>
<evidence type="ECO:0000256" key="1">
    <source>
        <dbReference type="SAM" id="SignalP"/>
    </source>
</evidence>
<dbReference type="Proteomes" id="UP000575083">
    <property type="component" value="Unassembled WGS sequence"/>
</dbReference>
<accession>A0A7X0PAB2</accession>
<dbReference type="AlphaFoldDB" id="A0A7X0PAB2"/>
<sequence>MTTEANVAASRSCLAAALALAAGPAAAASLTLQITLPEIKTASYYRPYLAAWVEKADEKAVVGTVAVWYDTRLKDGLGKGWLRNLRTWWRTGGEQLALPVDGVTGATRPVGTHALQFAGGKGPLAQLPPGRYQMVVEAVREQGERELVRVPFEWGRAANTARVQGSKELGLVAVDVAD</sequence>
<feature type="signal peptide" evidence="1">
    <location>
        <begin position="1"/>
        <end position="27"/>
    </location>
</feature>
<feature type="chain" id="PRO_5031128858" description="DUF2271 domain-containing protein" evidence="1">
    <location>
        <begin position="28"/>
        <end position="178"/>
    </location>
</feature>
<evidence type="ECO:0008006" key="4">
    <source>
        <dbReference type="Google" id="ProtNLM"/>
    </source>
</evidence>
<protein>
    <recommendedName>
        <fullName evidence="4">DUF2271 domain-containing protein</fullName>
    </recommendedName>
</protein>
<keyword evidence="1" id="KW-0732">Signal</keyword>
<comment type="caution">
    <text evidence="2">The sequence shown here is derived from an EMBL/GenBank/DDBJ whole genome shotgun (WGS) entry which is preliminary data.</text>
</comment>
<dbReference type="Pfam" id="PF10029">
    <property type="entry name" value="DUF2271"/>
    <property type="match status" value="1"/>
</dbReference>
<evidence type="ECO:0000313" key="3">
    <source>
        <dbReference type="Proteomes" id="UP000575083"/>
    </source>
</evidence>
<dbReference type="PIRSF" id="PIRSF014995">
    <property type="entry name" value="UCP014995"/>
    <property type="match status" value="1"/>
</dbReference>
<evidence type="ECO:0000313" key="2">
    <source>
        <dbReference type="EMBL" id="MBB6557974.1"/>
    </source>
</evidence>
<gene>
    <name evidence="2" type="ORF">HNP48_000638</name>
</gene>
<proteinExistence type="predicted"/>
<reference evidence="2 3" key="1">
    <citation type="submission" date="2020-08" db="EMBL/GenBank/DDBJ databases">
        <title>Functional genomics of gut bacteria from endangered species of beetles.</title>
        <authorList>
            <person name="Carlos-Shanley C."/>
        </authorList>
    </citation>
    <scope>NUCLEOTIDE SEQUENCE [LARGE SCALE GENOMIC DNA]</scope>
    <source>
        <strain evidence="2 3">S00198</strain>
    </source>
</reference>
<dbReference type="RefSeq" id="WP_184855383.1">
    <property type="nucleotide sequence ID" value="NZ_JACHLK010000001.1"/>
</dbReference>
<keyword evidence="3" id="KW-1185">Reference proteome</keyword>